<reference evidence="2" key="1">
    <citation type="submission" date="2022-09" db="EMBL/GenBank/DDBJ databases">
        <title>Fusarium specimens isolated from Avocado Roots.</title>
        <authorList>
            <person name="Stajich J."/>
            <person name="Roper C."/>
            <person name="Heimlech-Rivalta G."/>
        </authorList>
    </citation>
    <scope>NUCLEOTIDE SEQUENCE</scope>
    <source>
        <strain evidence="2">A02</strain>
    </source>
</reference>
<organism evidence="2 3">
    <name type="scientific">Fusarium falciforme</name>
    <dbReference type="NCBI Taxonomy" id="195108"/>
    <lineage>
        <taxon>Eukaryota</taxon>
        <taxon>Fungi</taxon>
        <taxon>Dikarya</taxon>
        <taxon>Ascomycota</taxon>
        <taxon>Pezizomycotina</taxon>
        <taxon>Sordariomycetes</taxon>
        <taxon>Hypocreomycetidae</taxon>
        <taxon>Hypocreales</taxon>
        <taxon>Nectriaceae</taxon>
        <taxon>Fusarium</taxon>
        <taxon>Fusarium solani species complex</taxon>
    </lineage>
</organism>
<evidence type="ECO:0000256" key="1">
    <source>
        <dbReference type="SAM" id="MobiDB-lite"/>
    </source>
</evidence>
<sequence length="57" mass="5662">MINPIILGAGEDLSKLTPAQLYALGTGLAAGANAPAAGMKKTKGGQKPQAKTKAKAK</sequence>
<accession>A0A9W8V3U9</accession>
<comment type="caution">
    <text evidence="2">The sequence shown here is derived from an EMBL/GenBank/DDBJ whole genome shotgun (WGS) entry which is preliminary data.</text>
</comment>
<gene>
    <name evidence="2" type="primary">ISG15</name>
    <name evidence="2" type="ORF">NW755_003940</name>
</gene>
<keyword evidence="3" id="KW-1185">Reference proteome</keyword>
<dbReference type="EMBL" id="JAOQAV010000007">
    <property type="protein sequence ID" value="KAJ4192788.1"/>
    <property type="molecule type" value="Genomic_DNA"/>
</dbReference>
<feature type="region of interest" description="Disordered" evidence="1">
    <location>
        <begin position="34"/>
        <end position="57"/>
    </location>
</feature>
<name>A0A9W8V3U9_9HYPO</name>
<protein>
    <submittedName>
        <fullName evidence="2">Cellular macromolecule catabolic process</fullName>
    </submittedName>
</protein>
<evidence type="ECO:0000313" key="2">
    <source>
        <dbReference type="EMBL" id="KAJ4192788.1"/>
    </source>
</evidence>
<evidence type="ECO:0000313" key="3">
    <source>
        <dbReference type="Proteomes" id="UP001152087"/>
    </source>
</evidence>
<feature type="compositionally biased region" description="Basic residues" evidence="1">
    <location>
        <begin position="40"/>
        <end position="57"/>
    </location>
</feature>
<dbReference type="Proteomes" id="UP001152087">
    <property type="component" value="Unassembled WGS sequence"/>
</dbReference>
<feature type="non-terminal residue" evidence="2">
    <location>
        <position position="57"/>
    </location>
</feature>
<dbReference type="AlphaFoldDB" id="A0A9W8V3U9"/>
<proteinExistence type="predicted"/>